<evidence type="ECO:0000313" key="8">
    <source>
        <dbReference type="Proteomes" id="UP000574390"/>
    </source>
</evidence>
<dbReference type="SMART" id="SM00356">
    <property type="entry name" value="ZnF_C3H1"/>
    <property type="match status" value="1"/>
</dbReference>
<feature type="region of interest" description="Disordered" evidence="5">
    <location>
        <begin position="1"/>
        <end position="71"/>
    </location>
</feature>
<dbReference type="EMBL" id="JABANM010022689">
    <property type="protein sequence ID" value="KAF4719166.1"/>
    <property type="molecule type" value="Genomic_DNA"/>
</dbReference>
<dbReference type="Pfam" id="PF18345">
    <property type="entry name" value="zf_CCCH_4"/>
    <property type="match status" value="1"/>
</dbReference>
<dbReference type="GO" id="GO:0008270">
    <property type="term" value="F:zinc ion binding"/>
    <property type="evidence" value="ECO:0007669"/>
    <property type="project" value="UniProtKB-KW"/>
</dbReference>
<feature type="compositionally biased region" description="Basic and acidic residues" evidence="5">
    <location>
        <begin position="1"/>
        <end position="15"/>
    </location>
</feature>
<accession>A0A7J6RGN1</accession>
<gene>
    <name evidence="7" type="ORF">FOZ62_010925</name>
</gene>
<dbReference type="AlphaFoldDB" id="A0A7J6RGN1"/>
<comment type="caution">
    <text evidence="7">The sequence shown here is derived from an EMBL/GenBank/DDBJ whole genome shotgun (WGS) entry which is preliminary data.</text>
</comment>
<feature type="domain" description="C3H1-type" evidence="6">
    <location>
        <begin position="85"/>
        <end position="113"/>
    </location>
</feature>
<feature type="non-terminal residue" evidence="7">
    <location>
        <position position="151"/>
    </location>
</feature>
<keyword evidence="1 4" id="KW-0479">Metal-binding</keyword>
<evidence type="ECO:0000256" key="5">
    <source>
        <dbReference type="SAM" id="MobiDB-lite"/>
    </source>
</evidence>
<keyword evidence="2 4" id="KW-0863">Zinc-finger</keyword>
<sequence>RRRTDDVKATLKEIPESSSSSDSSSDNDGVESETSPEDDVERSSQLNAGDEAEEGPQPASADPPGGATGAVETFSGVESAQEVTKPKHGMCRFFLERGRCRHGDRCKYRHVRLTRQTRKKRNHKQLVDQLKTFLTEKAEDSESNSDAEEST</sequence>
<feature type="compositionally biased region" description="Low complexity" evidence="5">
    <location>
        <begin position="17"/>
        <end position="26"/>
    </location>
</feature>
<dbReference type="PROSITE" id="PS50103">
    <property type="entry name" value="ZF_C3H1"/>
    <property type="match status" value="1"/>
</dbReference>
<keyword evidence="3 4" id="KW-0862">Zinc</keyword>
<organism evidence="7 8">
    <name type="scientific">Perkinsus olseni</name>
    <name type="common">Perkinsus atlanticus</name>
    <dbReference type="NCBI Taxonomy" id="32597"/>
    <lineage>
        <taxon>Eukaryota</taxon>
        <taxon>Sar</taxon>
        <taxon>Alveolata</taxon>
        <taxon>Perkinsozoa</taxon>
        <taxon>Perkinsea</taxon>
        <taxon>Perkinsida</taxon>
        <taxon>Perkinsidae</taxon>
        <taxon>Perkinsus</taxon>
    </lineage>
</organism>
<evidence type="ECO:0000256" key="2">
    <source>
        <dbReference type="ARBA" id="ARBA00022771"/>
    </source>
</evidence>
<proteinExistence type="predicted"/>
<dbReference type="SUPFAM" id="SSF90229">
    <property type="entry name" value="CCCH zinc finger"/>
    <property type="match status" value="1"/>
</dbReference>
<feature type="zinc finger region" description="C3H1-type" evidence="4">
    <location>
        <begin position="85"/>
        <end position="113"/>
    </location>
</feature>
<evidence type="ECO:0000259" key="6">
    <source>
        <dbReference type="PROSITE" id="PS50103"/>
    </source>
</evidence>
<dbReference type="Gene3D" id="4.10.1000.10">
    <property type="entry name" value="Zinc finger, CCCH-type"/>
    <property type="match status" value="1"/>
</dbReference>
<protein>
    <recommendedName>
        <fullName evidence="6">C3H1-type domain-containing protein</fullName>
    </recommendedName>
</protein>
<name>A0A7J6RGN1_PEROL</name>
<reference evidence="7 8" key="1">
    <citation type="submission" date="2020-04" db="EMBL/GenBank/DDBJ databases">
        <title>Perkinsus olseni comparative genomics.</title>
        <authorList>
            <person name="Bogema D.R."/>
        </authorList>
    </citation>
    <scope>NUCLEOTIDE SEQUENCE [LARGE SCALE GENOMIC DNA]</scope>
    <source>
        <strain evidence="7">ATCC PRA-205</strain>
    </source>
</reference>
<dbReference type="InterPro" id="IPR036855">
    <property type="entry name" value="Znf_CCCH_sf"/>
</dbReference>
<evidence type="ECO:0000256" key="4">
    <source>
        <dbReference type="PROSITE-ProRule" id="PRU00723"/>
    </source>
</evidence>
<evidence type="ECO:0000313" key="7">
    <source>
        <dbReference type="EMBL" id="KAF4719166.1"/>
    </source>
</evidence>
<feature type="compositionally biased region" description="Acidic residues" evidence="5">
    <location>
        <begin position="28"/>
        <end position="40"/>
    </location>
</feature>
<evidence type="ECO:0000256" key="3">
    <source>
        <dbReference type="ARBA" id="ARBA00022833"/>
    </source>
</evidence>
<dbReference type="Proteomes" id="UP000574390">
    <property type="component" value="Unassembled WGS sequence"/>
</dbReference>
<evidence type="ECO:0000256" key="1">
    <source>
        <dbReference type="ARBA" id="ARBA00022723"/>
    </source>
</evidence>
<dbReference type="InterPro" id="IPR000571">
    <property type="entry name" value="Znf_CCCH"/>
</dbReference>